<dbReference type="GO" id="GO:0016757">
    <property type="term" value="F:glycosyltransferase activity"/>
    <property type="evidence" value="ECO:0007669"/>
    <property type="project" value="UniProtKB-KW"/>
</dbReference>
<dbReference type="PANTHER" id="PTHR48090:SF8">
    <property type="entry name" value="GLYCOSYLTRANSFERASE CSBB-RELATED"/>
    <property type="match status" value="1"/>
</dbReference>
<evidence type="ECO:0000256" key="8">
    <source>
        <dbReference type="ARBA" id="ARBA00038152"/>
    </source>
</evidence>
<sequence>MRRIVVIVPCFNEQESLARLHDRVQAVAATLPDYRVDLLLVDDGSTDDTPRLMRELAAADPHVGYLVLSRNFGKEHAMAAGLDQTDADAVVLMDADLQDPPELLPEMVMLWEQGYEDVSARRRQRQGESWFKRSSAHLFYRLLHRVARVEIQVDTGDFRLLDRRCVEALRAYRETDRYTKGLFSLVGFRKAQVLYDRPGRFAGHSKWGYRALFDLASEGLTSFTTAPLRLATVLGMLISTAAFVYLIVIVVRTLIHGPDEAGYPSMMAVLLFLGGVQLLALGIIGEYLGRVFNETKRRPLYIVSDARLWGTPVRAAEGVPVISPREPSAVNASSDRPAGPTTAGDVTDAGEESSTPDDITAGDSITPVNEPPASR</sequence>
<name>A0A7C8FUB3_9MICO</name>
<dbReference type="SUPFAM" id="SSF53448">
    <property type="entry name" value="Nucleotide-diphospho-sugar transferases"/>
    <property type="match status" value="1"/>
</dbReference>
<dbReference type="InterPro" id="IPR001173">
    <property type="entry name" value="Glyco_trans_2-like"/>
</dbReference>
<dbReference type="OrthoDB" id="9811884at2"/>
<keyword evidence="5 10" id="KW-0812">Transmembrane</keyword>
<dbReference type="InterPro" id="IPR029044">
    <property type="entry name" value="Nucleotide-diphossugar_trans"/>
</dbReference>
<evidence type="ECO:0000256" key="4">
    <source>
        <dbReference type="ARBA" id="ARBA00022679"/>
    </source>
</evidence>
<feature type="transmembrane region" description="Helical" evidence="10">
    <location>
        <begin position="230"/>
        <end position="255"/>
    </location>
</feature>
<keyword evidence="13" id="KW-1185">Reference proteome</keyword>
<dbReference type="Gene3D" id="3.90.550.10">
    <property type="entry name" value="Spore Coat Polysaccharide Biosynthesis Protein SpsA, Chain A"/>
    <property type="match status" value="1"/>
</dbReference>
<gene>
    <name evidence="12" type="ORF">F8O02_03445</name>
</gene>
<organism evidence="12 13">
    <name type="scientific">Pseudoclavibacter caeni</name>
    <dbReference type="NCBI Taxonomy" id="908846"/>
    <lineage>
        <taxon>Bacteria</taxon>
        <taxon>Bacillati</taxon>
        <taxon>Actinomycetota</taxon>
        <taxon>Actinomycetes</taxon>
        <taxon>Micrococcales</taxon>
        <taxon>Microbacteriaceae</taxon>
        <taxon>Pseudoclavibacter</taxon>
    </lineage>
</organism>
<accession>A0A7C8FUB3</accession>
<feature type="transmembrane region" description="Helical" evidence="10">
    <location>
        <begin position="267"/>
        <end position="288"/>
    </location>
</feature>
<feature type="domain" description="Glycosyltransferase 2-like" evidence="11">
    <location>
        <begin position="6"/>
        <end position="168"/>
    </location>
</feature>
<evidence type="ECO:0000313" key="13">
    <source>
        <dbReference type="Proteomes" id="UP000481339"/>
    </source>
</evidence>
<proteinExistence type="inferred from homology"/>
<evidence type="ECO:0000259" key="11">
    <source>
        <dbReference type="Pfam" id="PF00535"/>
    </source>
</evidence>
<protein>
    <submittedName>
        <fullName evidence="12">Glycosyltransferase family 2 protein</fullName>
    </submittedName>
</protein>
<keyword evidence="7 10" id="KW-0472">Membrane</keyword>
<dbReference type="AlphaFoldDB" id="A0A7C8FUB3"/>
<evidence type="ECO:0000256" key="7">
    <source>
        <dbReference type="ARBA" id="ARBA00023136"/>
    </source>
</evidence>
<evidence type="ECO:0000256" key="1">
    <source>
        <dbReference type="ARBA" id="ARBA00004651"/>
    </source>
</evidence>
<evidence type="ECO:0000256" key="2">
    <source>
        <dbReference type="ARBA" id="ARBA00022475"/>
    </source>
</evidence>
<dbReference type="InterPro" id="IPR050256">
    <property type="entry name" value="Glycosyltransferase_2"/>
</dbReference>
<reference evidence="12 13" key="1">
    <citation type="submission" date="2019-09" db="EMBL/GenBank/DDBJ databases">
        <title>Phylogeny of genus Pseudoclavibacter and closely related genus.</title>
        <authorList>
            <person name="Li Y."/>
        </authorList>
    </citation>
    <scope>NUCLEOTIDE SEQUENCE [LARGE SCALE GENOMIC DNA]</scope>
    <source>
        <strain evidence="12 13">JCM 16921</strain>
    </source>
</reference>
<keyword evidence="2" id="KW-1003">Cell membrane</keyword>
<keyword evidence="6 10" id="KW-1133">Transmembrane helix</keyword>
<dbReference type="RefSeq" id="WP_158035846.1">
    <property type="nucleotide sequence ID" value="NZ_BAAAZV010000003.1"/>
</dbReference>
<evidence type="ECO:0000256" key="3">
    <source>
        <dbReference type="ARBA" id="ARBA00022676"/>
    </source>
</evidence>
<dbReference type="GO" id="GO:0005886">
    <property type="term" value="C:plasma membrane"/>
    <property type="evidence" value="ECO:0007669"/>
    <property type="project" value="UniProtKB-SubCell"/>
</dbReference>
<dbReference type="CDD" id="cd04187">
    <property type="entry name" value="DPM1_like_bac"/>
    <property type="match status" value="1"/>
</dbReference>
<evidence type="ECO:0000256" key="10">
    <source>
        <dbReference type="SAM" id="Phobius"/>
    </source>
</evidence>
<evidence type="ECO:0000256" key="9">
    <source>
        <dbReference type="SAM" id="MobiDB-lite"/>
    </source>
</evidence>
<keyword evidence="4 12" id="KW-0808">Transferase</keyword>
<evidence type="ECO:0000313" key="12">
    <source>
        <dbReference type="EMBL" id="KAB1632924.1"/>
    </source>
</evidence>
<evidence type="ECO:0000256" key="6">
    <source>
        <dbReference type="ARBA" id="ARBA00022989"/>
    </source>
</evidence>
<keyword evidence="3" id="KW-0328">Glycosyltransferase</keyword>
<comment type="caution">
    <text evidence="12">The sequence shown here is derived from an EMBL/GenBank/DDBJ whole genome shotgun (WGS) entry which is preliminary data.</text>
</comment>
<feature type="region of interest" description="Disordered" evidence="9">
    <location>
        <begin position="324"/>
        <end position="375"/>
    </location>
</feature>
<dbReference type="Proteomes" id="UP000481339">
    <property type="component" value="Unassembled WGS sequence"/>
</dbReference>
<dbReference type="FunFam" id="3.90.550.10:FF:000079">
    <property type="entry name" value="Probable glycosyl transferase"/>
    <property type="match status" value="1"/>
</dbReference>
<dbReference type="EMBL" id="WBKA01000002">
    <property type="protein sequence ID" value="KAB1632924.1"/>
    <property type="molecule type" value="Genomic_DNA"/>
</dbReference>
<dbReference type="PANTHER" id="PTHR48090">
    <property type="entry name" value="UNDECAPRENYL-PHOSPHATE 4-DEOXY-4-FORMAMIDO-L-ARABINOSE TRANSFERASE-RELATED"/>
    <property type="match status" value="1"/>
</dbReference>
<evidence type="ECO:0000256" key="5">
    <source>
        <dbReference type="ARBA" id="ARBA00022692"/>
    </source>
</evidence>
<comment type="subcellular location">
    <subcellularLocation>
        <location evidence="1">Cell membrane</location>
        <topology evidence="1">Multi-pass membrane protein</topology>
    </subcellularLocation>
</comment>
<comment type="similarity">
    <text evidence="8">Belongs to the glycosyltransferase 2 family. GtrB subfamily.</text>
</comment>
<dbReference type="Pfam" id="PF00535">
    <property type="entry name" value="Glycos_transf_2"/>
    <property type="match status" value="1"/>
</dbReference>